<name>A0A1N6E907_9BACT</name>
<gene>
    <name evidence="4" type="ORF">SAMN05444394_1856</name>
</gene>
<reference evidence="5" key="1">
    <citation type="submission" date="2016-11" db="EMBL/GenBank/DDBJ databases">
        <authorList>
            <person name="Varghese N."/>
            <person name="Submissions S."/>
        </authorList>
    </citation>
    <scope>NUCLEOTIDE SEQUENCE [LARGE SCALE GENOMIC DNA]</scope>
    <source>
        <strain evidence="5">DSM 15292</strain>
    </source>
</reference>
<proteinExistence type="inferred from homology"/>
<evidence type="ECO:0000259" key="3">
    <source>
        <dbReference type="Pfam" id="PF02397"/>
    </source>
</evidence>
<dbReference type="RefSeq" id="WP_074224545.1">
    <property type="nucleotide sequence ID" value="NZ_FSRC01000001.1"/>
</dbReference>
<accession>A0A1N6E907</accession>
<keyword evidence="2" id="KW-0812">Transmembrane</keyword>
<sequence>MTENTIKKSEEFEVYVSPTKPKNESNDSVQSPNYNWYNLTFKRIIDLGGAFGFMIFFGWWMFPIVAILIKLDSKGPVFFKQTRGGINGTTFNCYKFRSMVIEGKENLKQATRNDPRVTRVGKYLRTTSIDELPQVLNVIYGNMSIVGPRPLIVSQNEEYSKKIKGYENRHLVKPGITGLAQIKGYRGETVISHSIYFRYKLDMYYIKNWHPLFDIKIMLSTIKSLFQGDSNAY</sequence>
<evidence type="ECO:0000313" key="4">
    <source>
        <dbReference type="EMBL" id="SIN79492.1"/>
    </source>
</evidence>
<feature type="domain" description="Bacterial sugar transferase" evidence="3">
    <location>
        <begin position="42"/>
        <end position="226"/>
    </location>
</feature>
<keyword evidence="5" id="KW-1185">Reference proteome</keyword>
<dbReference type="PANTHER" id="PTHR30576:SF0">
    <property type="entry name" value="UNDECAPRENYL-PHOSPHATE N-ACETYLGALACTOSAMINYL 1-PHOSPHATE TRANSFERASE-RELATED"/>
    <property type="match status" value="1"/>
</dbReference>
<evidence type="ECO:0000256" key="2">
    <source>
        <dbReference type="SAM" id="Phobius"/>
    </source>
</evidence>
<dbReference type="OrthoDB" id="9808602at2"/>
<protein>
    <submittedName>
        <fullName evidence="4">Putative colanic acid biosysnthesis UDP-glucose lipid carrier transferase</fullName>
    </submittedName>
</protein>
<organism evidence="4 5">
    <name type="scientific">Algoriphagus halophilus</name>
    <dbReference type="NCBI Taxonomy" id="226505"/>
    <lineage>
        <taxon>Bacteria</taxon>
        <taxon>Pseudomonadati</taxon>
        <taxon>Bacteroidota</taxon>
        <taxon>Cytophagia</taxon>
        <taxon>Cytophagales</taxon>
        <taxon>Cyclobacteriaceae</taxon>
        <taxon>Algoriphagus</taxon>
    </lineage>
</organism>
<dbReference type="InterPro" id="IPR003362">
    <property type="entry name" value="Bact_transf"/>
</dbReference>
<dbReference type="Proteomes" id="UP000185221">
    <property type="component" value="Unassembled WGS sequence"/>
</dbReference>
<keyword evidence="2" id="KW-0472">Membrane</keyword>
<keyword evidence="2" id="KW-1133">Transmembrane helix</keyword>
<dbReference type="STRING" id="226505.SAMN05444394_1856"/>
<evidence type="ECO:0000313" key="5">
    <source>
        <dbReference type="Proteomes" id="UP000185221"/>
    </source>
</evidence>
<dbReference type="EMBL" id="FSRC01000001">
    <property type="protein sequence ID" value="SIN79492.1"/>
    <property type="molecule type" value="Genomic_DNA"/>
</dbReference>
<dbReference type="Pfam" id="PF02397">
    <property type="entry name" value="Bac_transf"/>
    <property type="match status" value="1"/>
</dbReference>
<evidence type="ECO:0000256" key="1">
    <source>
        <dbReference type="ARBA" id="ARBA00006464"/>
    </source>
</evidence>
<feature type="transmembrane region" description="Helical" evidence="2">
    <location>
        <begin position="47"/>
        <end position="69"/>
    </location>
</feature>
<dbReference type="AlphaFoldDB" id="A0A1N6E907"/>
<keyword evidence="4" id="KW-0808">Transferase</keyword>
<comment type="similarity">
    <text evidence="1">Belongs to the bacterial sugar transferase family.</text>
</comment>
<dbReference type="PANTHER" id="PTHR30576">
    <property type="entry name" value="COLANIC BIOSYNTHESIS UDP-GLUCOSE LIPID CARRIER TRANSFERASE"/>
    <property type="match status" value="1"/>
</dbReference>
<dbReference type="GO" id="GO:0016780">
    <property type="term" value="F:phosphotransferase activity, for other substituted phosphate groups"/>
    <property type="evidence" value="ECO:0007669"/>
    <property type="project" value="TreeGrafter"/>
</dbReference>